<dbReference type="Gramene" id="Jr07_20020_p1">
    <property type="protein sequence ID" value="cds.Jr07_20020_p1"/>
    <property type="gene ID" value="Jr07_20020"/>
</dbReference>
<organism evidence="4 5">
    <name type="scientific">Juglans regia</name>
    <name type="common">English walnut</name>
    <dbReference type="NCBI Taxonomy" id="51240"/>
    <lineage>
        <taxon>Eukaryota</taxon>
        <taxon>Viridiplantae</taxon>
        <taxon>Streptophyta</taxon>
        <taxon>Embryophyta</taxon>
        <taxon>Tracheophyta</taxon>
        <taxon>Spermatophyta</taxon>
        <taxon>Magnoliopsida</taxon>
        <taxon>eudicotyledons</taxon>
        <taxon>Gunneridae</taxon>
        <taxon>Pentapetalae</taxon>
        <taxon>rosids</taxon>
        <taxon>fabids</taxon>
        <taxon>Fagales</taxon>
        <taxon>Juglandaceae</taxon>
        <taxon>Juglans</taxon>
    </lineage>
</organism>
<dbReference type="SUPFAM" id="SSF53474">
    <property type="entry name" value="alpha/beta-Hydrolases"/>
    <property type="match status" value="1"/>
</dbReference>
<dbReference type="AlphaFoldDB" id="A0A833XGE6"/>
<evidence type="ECO:0000256" key="2">
    <source>
        <dbReference type="ARBA" id="ARBA00022490"/>
    </source>
</evidence>
<feature type="non-terminal residue" evidence="4">
    <location>
        <position position="272"/>
    </location>
</feature>
<dbReference type="InterPro" id="IPR029058">
    <property type="entry name" value="AB_hydrolase_fold"/>
</dbReference>
<sequence>EHGLRLRFVVLCSVDWQRMSGPQCCSNPPTLNPSAGAGYVEPLGGLSSYVSGHPDSKLAIILISDVFGYEAPNLRKLADKVAAAGFYVVVPDFFHGDPFVYENADRPLPVWLKDHGTDKGFEDAMPVIEAVKNKGISGVGAAGFCWGAKVVVELAKSELIQAAVLLHPSFVTVDDIKGVKVPTAVLGAEIDKYSPIELLKQFEEVLAAKSEVDGYVKIFPKVSHGWTVRYDVEDEAAVKSAEESHQNLLEWFDKHVKRVGNVKLERRLSSGL</sequence>
<dbReference type="GO" id="GO:0016787">
    <property type="term" value="F:hydrolase activity"/>
    <property type="evidence" value="ECO:0007669"/>
    <property type="project" value="InterPro"/>
</dbReference>
<dbReference type="GO" id="GO:0005737">
    <property type="term" value="C:cytoplasm"/>
    <property type="evidence" value="ECO:0007669"/>
    <property type="project" value="UniProtKB-SubCell"/>
</dbReference>
<evidence type="ECO:0000313" key="4">
    <source>
        <dbReference type="EMBL" id="KAF5465616.1"/>
    </source>
</evidence>
<dbReference type="Gene3D" id="3.40.50.1820">
    <property type="entry name" value="alpha/beta hydrolase"/>
    <property type="match status" value="1"/>
</dbReference>
<name>A0A833XGE6_JUGRE</name>
<evidence type="ECO:0000256" key="1">
    <source>
        <dbReference type="ARBA" id="ARBA00004496"/>
    </source>
</evidence>
<evidence type="ECO:0000313" key="5">
    <source>
        <dbReference type="Proteomes" id="UP000619265"/>
    </source>
</evidence>
<feature type="domain" description="Dienelactone hydrolase" evidence="3">
    <location>
        <begin position="52"/>
        <end position="255"/>
    </location>
</feature>
<evidence type="ECO:0000259" key="3">
    <source>
        <dbReference type="Pfam" id="PF01738"/>
    </source>
</evidence>
<reference evidence="4" key="1">
    <citation type="submission" date="2015-10" db="EMBL/GenBank/DDBJ databases">
        <authorList>
            <person name="Martinez-Garcia P.J."/>
            <person name="Crepeau M.W."/>
            <person name="Puiu D."/>
            <person name="Gonzalez-Ibeas D."/>
            <person name="Whalen J."/>
            <person name="Stevens K."/>
            <person name="Paul R."/>
            <person name="Butterfield T."/>
            <person name="Britton M."/>
            <person name="Reagan R."/>
            <person name="Chakraborty S."/>
            <person name="Walawage S.L."/>
            <person name="Vasquez-Gross H.A."/>
            <person name="Cardeno C."/>
            <person name="Famula R."/>
            <person name="Pratt K."/>
            <person name="Kuruganti S."/>
            <person name="Aradhya M.K."/>
            <person name="Leslie C.A."/>
            <person name="Dandekar A.M."/>
            <person name="Salzberg S.L."/>
            <person name="Wegrzyn J.L."/>
            <person name="Langley C.H."/>
            <person name="Neale D.B."/>
        </authorList>
    </citation>
    <scope>NUCLEOTIDE SEQUENCE</scope>
    <source>
        <tissue evidence="4">Leaves</tissue>
    </source>
</reference>
<dbReference type="Proteomes" id="UP000619265">
    <property type="component" value="Unassembled WGS sequence"/>
</dbReference>
<reference evidence="4" key="2">
    <citation type="submission" date="2020-03" db="EMBL/GenBank/DDBJ databases">
        <title>Walnut 2.0.</title>
        <authorList>
            <person name="Marrano A."/>
            <person name="Britton M."/>
            <person name="Zimin A.V."/>
            <person name="Zaini P.A."/>
            <person name="Workman R."/>
            <person name="Puiu D."/>
            <person name="Bianco L."/>
            <person name="Allen B.J."/>
            <person name="Troggio M."/>
            <person name="Leslie C.A."/>
            <person name="Timp W."/>
            <person name="Dendekar A."/>
            <person name="Salzberg S.L."/>
            <person name="Neale D.B."/>
        </authorList>
    </citation>
    <scope>NUCLEOTIDE SEQUENCE</scope>
    <source>
        <tissue evidence="4">Leaves</tissue>
    </source>
</reference>
<dbReference type="Pfam" id="PF01738">
    <property type="entry name" value="DLH"/>
    <property type="match status" value="1"/>
</dbReference>
<keyword evidence="2" id="KW-0963">Cytoplasm</keyword>
<accession>A0A833XGE6</accession>
<dbReference type="PANTHER" id="PTHR17630:SF96">
    <property type="entry name" value="ENDO-1,3-1,4-BETA-D-GLUCANASE-LIKE PROTEIN"/>
    <property type="match status" value="1"/>
</dbReference>
<dbReference type="EMBL" id="LIHL02000007">
    <property type="protein sequence ID" value="KAF5465616.1"/>
    <property type="molecule type" value="Genomic_DNA"/>
</dbReference>
<protein>
    <recommendedName>
        <fullName evidence="3">Dienelactone hydrolase domain-containing protein</fullName>
    </recommendedName>
</protein>
<proteinExistence type="predicted"/>
<comment type="caution">
    <text evidence="4">The sequence shown here is derived from an EMBL/GenBank/DDBJ whole genome shotgun (WGS) entry which is preliminary data.</text>
</comment>
<dbReference type="FunFam" id="3.40.50.1820:FF:000178">
    <property type="entry name" value="Carboxymethylenebutenolidase homolog"/>
    <property type="match status" value="1"/>
</dbReference>
<gene>
    <name evidence="4" type="ORF">F2P56_015601</name>
</gene>
<comment type="subcellular location">
    <subcellularLocation>
        <location evidence="1">Cytoplasm</location>
    </subcellularLocation>
</comment>
<dbReference type="PANTHER" id="PTHR17630">
    <property type="entry name" value="DIENELACTONE HYDROLASE"/>
    <property type="match status" value="1"/>
</dbReference>
<dbReference type="InterPro" id="IPR002925">
    <property type="entry name" value="Dienelactn_hydro"/>
</dbReference>